<evidence type="ECO:0000313" key="2">
    <source>
        <dbReference type="EMBL" id="KAF2501744.1"/>
    </source>
</evidence>
<feature type="transmembrane region" description="Helical" evidence="1">
    <location>
        <begin position="222"/>
        <end position="247"/>
    </location>
</feature>
<feature type="transmembrane region" description="Helical" evidence="1">
    <location>
        <begin position="190"/>
        <end position="210"/>
    </location>
</feature>
<feature type="transmembrane region" description="Helical" evidence="1">
    <location>
        <begin position="262"/>
        <end position="280"/>
    </location>
</feature>
<keyword evidence="3" id="KW-1185">Reference proteome</keyword>
<keyword evidence="1" id="KW-1133">Transmembrane helix</keyword>
<evidence type="ECO:0000256" key="1">
    <source>
        <dbReference type="SAM" id="Phobius"/>
    </source>
</evidence>
<evidence type="ECO:0000313" key="3">
    <source>
        <dbReference type="Proteomes" id="UP000799750"/>
    </source>
</evidence>
<reference evidence="2" key="1">
    <citation type="journal article" date="2020" name="Stud. Mycol.">
        <title>101 Dothideomycetes genomes: a test case for predicting lifestyles and emergence of pathogens.</title>
        <authorList>
            <person name="Haridas S."/>
            <person name="Albert R."/>
            <person name="Binder M."/>
            <person name="Bloem J."/>
            <person name="Labutti K."/>
            <person name="Salamov A."/>
            <person name="Andreopoulos B."/>
            <person name="Baker S."/>
            <person name="Barry K."/>
            <person name="Bills G."/>
            <person name="Bluhm B."/>
            <person name="Cannon C."/>
            <person name="Castanera R."/>
            <person name="Culley D."/>
            <person name="Daum C."/>
            <person name="Ezra D."/>
            <person name="Gonzalez J."/>
            <person name="Henrissat B."/>
            <person name="Kuo A."/>
            <person name="Liang C."/>
            <person name="Lipzen A."/>
            <person name="Lutzoni F."/>
            <person name="Magnuson J."/>
            <person name="Mondo S."/>
            <person name="Nolan M."/>
            <person name="Ohm R."/>
            <person name="Pangilinan J."/>
            <person name="Park H.-J."/>
            <person name="Ramirez L."/>
            <person name="Alfaro M."/>
            <person name="Sun H."/>
            <person name="Tritt A."/>
            <person name="Yoshinaga Y."/>
            <person name="Zwiers L.-H."/>
            <person name="Turgeon B."/>
            <person name="Goodwin S."/>
            <person name="Spatafora J."/>
            <person name="Crous P."/>
            <person name="Grigoriev I."/>
        </authorList>
    </citation>
    <scope>NUCLEOTIDE SEQUENCE</scope>
    <source>
        <strain evidence="2">CBS 269.34</strain>
    </source>
</reference>
<dbReference type="AlphaFoldDB" id="A0A6A6RBB0"/>
<keyword evidence="1" id="KW-0812">Transmembrane</keyword>
<name>A0A6A6RBB0_9PEZI</name>
<sequence>MDNNIFADTGRDDRDPRFYIRQGWYNEDIWGNKWFNFGKFHPSSRKRIAPQRAGLIANIIDQVRRDILSSTKNAATWIPLLDTSSWNSDRTPDLAFVYTGMNAAERERRRNWLGNWLQQRVQSFAQGVRSAPRDLKDSFLFALGGILPIVTMFAAMLEVSLISVELYMAAFMLHWDLRKPEYDGLWIPKLRSGLLLDGSAIVATFGTIVWECQRFFWVHLPWVLVPVFFFSMVRWSYLAAAVVPLFLCVMFDLNALSEAADWLIWALCAVASLSGCHTAYKLSFL</sequence>
<keyword evidence="1" id="KW-0472">Membrane</keyword>
<dbReference type="Proteomes" id="UP000799750">
    <property type="component" value="Unassembled WGS sequence"/>
</dbReference>
<feature type="transmembrane region" description="Helical" evidence="1">
    <location>
        <begin position="139"/>
        <end position="170"/>
    </location>
</feature>
<accession>A0A6A6RBB0</accession>
<organism evidence="2 3">
    <name type="scientific">Lophium mytilinum</name>
    <dbReference type="NCBI Taxonomy" id="390894"/>
    <lineage>
        <taxon>Eukaryota</taxon>
        <taxon>Fungi</taxon>
        <taxon>Dikarya</taxon>
        <taxon>Ascomycota</taxon>
        <taxon>Pezizomycotina</taxon>
        <taxon>Dothideomycetes</taxon>
        <taxon>Pleosporomycetidae</taxon>
        <taxon>Mytilinidiales</taxon>
        <taxon>Mytilinidiaceae</taxon>
        <taxon>Lophium</taxon>
    </lineage>
</organism>
<dbReference type="EMBL" id="MU004182">
    <property type="protein sequence ID" value="KAF2501744.1"/>
    <property type="molecule type" value="Genomic_DNA"/>
</dbReference>
<proteinExistence type="predicted"/>
<protein>
    <submittedName>
        <fullName evidence="2">Uncharacterized protein</fullName>
    </submittedName>
</protein>
<gene>
    <name evidence="2" type="ORF">BU16DRAFT_206751</name>
</gene>